<keyword evidence="3" id="KW-0238">DNA-binding</keyword>
<dbReference type="Gene3D" id="3.40.50.2300">
    <property type="match status" value="1"/>
</dbReference>
<keyword evidence="4" id="KW-1185">Reference proteome</keyword>
<evidence type="ECO:0000313" key="4">
    <source>
        <dbReference type="Proteomes" id="UP000704762"/>
    </source>
</evidence>
<dbReference type="InterPro" id="IPR001789">
    <property type="entry name" value="Sig_transdc_resp-reg_receiver"/>
</dbReference>
<feature type="domain" description="Response regulatory" evidence="2">
    <location>
        <begin position="6"/>
        <end position="124"/>
    </location>
</feature>
<dbReference type="Proteomes" id="UP000704762">
    <property type="component" value="Unassembled WGS sequence"/>
</dbReference>
<evidence type="ECO:0000256" key="1">
    <source>
        <dbReference type="PROSITE-ProRule" id="PRU00169"/>
    </source>
</evidence>
<evidence type="ECO:0000259" key="2">
    <source>
        <dbReference type="PROSITE" id="PS50110"/>
    </source>
</evidence>
<keyword evidence="1" id="KW-0597">Phosphoprotein</keyword>
<feature type="modified residue" description="4-aspartylphosphate" evidence="1">
    <location>
        <position position="53"/>
    </location>
</feature>
<dbReference type="SUPFAM" id="SSF52172">
    <property type="entry name" value="CheY-like"/>
    <property type="match status" value="1"/>
</dbReference>
<reference evidence="3 4" key="1">
    <citation type="submission" date="2021-01" db="EMBL/GenBank/DDBJ databases">
        <title>Sequencing the genomes of 1000 actinobacteria strains.</title>
        <authorList>
            <person name="Klenk H.-P."/>
        </authorList>
    </citation>
    <scope>NUCLEOTIDE SEQUENCE [LARGE SCALE GENOMIC DNA]</scope>
    <source>
        <strain evidence="3 4">DSM 18662</strain>
    </source>
</reference>
<organism evidence="3 4">
    <name type="scientific">Microlunatus panaciterrae</name>
    <dbReference type="NCBI Taxonomy" id="400768"/>
    <lineage>
        <taxon>Bacteria</taxon>
        <taxon>Bacillati</taxon>
        <taxon>Actinomycetota</taxon>
        <taxon>Actinomycetes</taxon>
        <taxon>Propionibacteriales</taxon>
        <taxon>Propionibacteriaceae</taxon>
        <taxon>Microlunatus</taxon>
    </lineage>
</organism>
<dbReference type="GO" id="GO:0003677">
    <property type="term" value="F:DNA binding"/>
    <property type="evidence" value="ECO:0007669"/>
    <property type="project" value="UniProtKB-KW"/>
</dbReference>
<comment type="caution">
    <text evidence="3">The sequence shown here is derived from an EMBL/GenBank/DDBJ whole genome shotgun (WGS) entry which is preliminary data.</text>
</comment>
<dbReference type="PROSITE" id="PS50110">
    <property type="entry name" value="RESPONSE_REGULATORY"/>
    <property type="match status" value="1"/>
</dbReference>
<protein>
    <submittedName>
        <fullName evidence="3">DNA-binding NarL/FixJ family response regulator</fullName>
    </submittedName>
</protein>
<accession>A0ABS2RH75</accession>
<proteinExistence type="predicted"/>
<name>A0ABS2RH75_9ACTN</name>
<gene>
    <name evidence="3" type="ORF">JOE57_001279</name>
</gene>
<dbReference type="EMBL" id="JAFBCF010000001">
    <property type="protein sequence ID" value="MBM7798358.1"/>
    <property type="molecule type" value="Genomic_DNA"/>
</dbReference>
<evidence type="ECO:0000313" key="3">
    <source>
        <dbReference type="EMBL" id="MBM7798358.1"/>
    </source>
</evidence>
<dbReference type="InterPro" id="IPR011006">
    <property type="entry name" value="CheY-like_superfamily"/>
</dbReference>
<dbReference type="RefSeq" id="WP_204916914.1">
    <property type="nucleotide sequence ID" value="NZ_BAAAQP010000008.1"/>
</dbReference>
<sequence>MAQSGRVLLVDDIPGERINFQAAFGAELGVARDVGQLEARLRDGHQWSVAFVDFNLNSADSTGLTALLRLHHERPETRIVTYSQFNEGGRTLYAAAARHWFGADALLDKTRNEPESLIAYVHELTAGRNPTPQRWQQRLQSAHLIDSLLADASWVRIWAAIREASGDMALVAKILDVGVSSLRSFKDRATEAAIAFNEKFHDQPHPGYSRNKKGILSSFAAEHRHFLTAPDLSTVMSPGTRRR</sequence>